<sequence>MGFEQNIESGCEGAVMKHARAREREMWRGPSLLQRQEGKKMKMTWREREADVMLALKVENSMGTR</sequence>
<proteinExistence type="predicted"/>
<evidence type="ECO:0000313" key="2">
    <source>
        <dbReference type="Proteomes" id="UP000607653"/>
    </source>
</evidence>
<dbReference type="AlphaFoldDB" id="A0A822XC06"/>
<evidence type="ECO:0000313" key="1">
    <source>
        <dbReference type="EMBL" id="DAD18944.1"/>
    </source>
</evidence>
<dbReference type="EMBL" id="DUZY01000001">
    <property type="protein sequence ID" value="DAD18944.1"/>
    <property type="molecule type" value="Genomic_DNA"/>
</dbReference>
<keyword evidence="2" id="KW-1185">Reference proteome</keyword>
<reference evidence="1 2" key="1">
    <citation type="journal article" date="2020" name="Mol. Biol. Evol.">
        <title>Distinct Expression and Methylation Patterns for Genes with Different Fates following a Single Whole-Genome Duplication in Flowering Plants.</title>
        <authorList>
            <person name="Shi T."/>
            <person name="Rahmani R.S."/>
            <person name="Gugger P.F."/>
            <person name="Wang M."/>
            <person name="Li H."/>
            <person name="Zhang Y."/>
            <person name="Li Z."/>
            <person name="Wang Q."/>
            <person name="Van de Peer Y."/>
            <person name="Marchal K."/>
            <person name="Chen J."/>
        </authorList>
    </citation>
    <scope>NUCLEOTIDE SEQUENCE [LARGE SCALE GENOMIC DNA]</scope>
    <source>
        <tissue evidence="1">Leaf</tissue>
    </source>
</reference>
<name>A0A822XC06_NELNU</name>
<protein>
    <submittedName>
        <fullName evidence="1">Uncharacterized protein</fullName>
    </submittedName>
</protein>
<organism evidence="1 2">
    <name type="scientific">Nelumbo nucifera</name>
    <name type="common">Sacred lotus</name>
    <dbReference type="NCBI Taxonomy" id="4432"/>
    <lineage>
        <taxon>Eukaryota</taxon>
        <taxon>Viridiplantae</taxon>
        <taxon>Streptophyta</taxon>
        <taxon>Embryophyta</taxon>
        <taxon>Tracheophyta</taxon>
        <taxon>Spermatophyta</taxon>
        <taxon>Magnoliopsida</taxon>
        <taxon>Proteales</taxon>
        <taxon>Nelumbonaceae</taxon>
        <taxon>Nelumbo</taxon>
    </lineage>
</organism>
<dbReference type="Proteomes" id="UP000607653">
    <property type="component" value="Unassembled WGS sequence"/>
</dbReference>
<comment type="caution">
    <text evidence="1">The sequence shown here is derived from an EMBL/GenBank/DDBJ whole genome shotgun (WGS) entry which is preliminary data.</text>
</comment>
<gene>
    <name evidence="1" type="ORF">HUJ06_020407</name>
</gene>
<accession>A0A822XC06</accession>